<dbReference type="Proteomes" id="UP001162992">
    <property type="component" value="Chromosome 7"/>
</dbReference>
<accession>A0ACC2D7W5</accession>
<gene>
    <name evidence="1" type="ORF">O6H91_07G095200</name>
</gene>
<evidence type="ECO:0000313" key="1">
    <source>
        <dbReference type="EMBL" id="KAJ7550326.1"/>
    </source>
</evidence>
<name>A0ACC2D7W5_DIPCM</name>
<proteinExistence type="predicted"/>
<comment type="caution">
    <text evidence="1">The sequence shown here is derived from an EMBL/GenBank/DDBJ whole genome shotgun (WGS) entry which is preliminary data.</text>
</comment>
<keyword evidence="2" id="KW-1185">Reference proteome</keyword>
<evidence type="ECO:0000313" key="2">
    <source>
        <dbReference type="Proteomes" id="UP001162992"/>
    </source>
</evidence>
<organism evidence="1 2">
    <name type="scientific">Diphasiastrum complanatum</name>
    <name type="common">Issler's clubmoss</name>
    <name type="synonym">Lycopodium complanatum</name>
    <dbReference type="NCBI Taxonomy" id="34168"/>
    <lineage>
        <taxon>Eukaryota</taxon>
        <taxon>Viridiplantae</taxon>
        <taxon>Streptophyta</taxon>
        <taxon>Embryophyta</taxon>
        <taxon>Tracheophyta</taxon>
        <taxon>Lycopodiopsida</taxon>
        <taxon>Lycopodiales</taxon>
        <taxon>Lycopodiaceae</taxon>
        <taxon>Lycopodioideae</taxon>
        <taxon>Diphasiastrum</taxon>
    </lineage>
</organism>
<reference evidence="2" key="1">
    <citation type="journal article" date="2024" name="Proc. Natl. Acad. Sci. U.S.A.">
        <title>Extraordinary preservation of gene collinearity over three hundred million years revealed in homosporous lycophytes.</title>
        <authorList>
            <person name="Li C."/>
            <person name="Wickell D."/>
            <person name="Kuo L.Y."/>
            <person name="Chen X."/>
            <person name="Nie B."/>
            <person name="Liao X."/>
            <person name="Peng D."/>
            <person name="Ji J."/>
            <person name="Jenkins J."/>
            <person name="Williams M."/>
            <person name="Shu S."/>
            <person name="Plott C."/>
            <person name="Barry K."/>
            <person name="Rajasekar S."/>
            <person name="Grimwood J."/>
            <person name="Han X."/>
            <person name="Sun S."/>
            <person name="Hou Z."/>
            <person name="He W."/>
            <person name="Dai G."/>
            <person name="Sun C."/>
            <person name="Schmutz J."/>
            <person name="Leebens-Mack J.H."/>
            <person name="Li F.W."/>
            <person name="Wang L."/>
        </authorList>
    </citation>
    <scope>NUCLEOTIDE SEQUENCE [LARGE SCALE GENOMIC DNA]</scope>
    <source>
        <strain evidence="2">cv. PW_Plant_1</strain>
    </source>
</reference>
<protein>
    <submittedName>
        <fullName evidence="1">Uncharacterized protein</fullName>
    </submittedName>
</protein>
<dbReference type="EMBL" id="CM055098">
    <property type="protein sequence ID" value="KAJ7550326.1"/>
    <property type="molecule type" value="Genomic_DNA"/>
</dbReference>
<sequence length="313" mass="34951">MRTMRTTRMGSARPTTDMQPPQSQPQPQPQLKPSLDVLPAEDDTLRITASRELLTHAQLLGQPEDPNPTAHQTAEAFHPLQRPQGHRVSSQNGAGQPGQQTTVGQTPALATVSAYMPLLSMQTNNPNPNANPKPKSPQIQAQQQPMQHPSSKHPLGAAPLGAKSHGMLYGAVPATKSYDDAGCRERVVDNALVVNICDRKVRLTSDWDDSSLYSLCRRWVRNDVSRKDQMKSCHGMIPIPKPLPRITTGSKENEHRTVFSKAELQTHVKTLTEAELLQHHVENFKNVRKRAREHRLDRISRFKPRLCLLFPSV</sequence>